<dbReference type="OrthoDB" id="374045at2759"/>
<gene>
    <name evidence="3" type="ORF">E2562_000960</name>
</gene>
<dbReference type="AlphaFoldDB" id="A0A6G1CZ37"/>
<feature type="region of interest" description="Disordered" evidence="1">
    <location>
        <begin position="1"/>
        <end position="20"/>
    </location>
</feature>
<sequence length="330" mass="35292">MCGSEIYTRHRLGPPIADPGPVPAPTSIHILNLPTSSLLFEASQGGSDGARHYGQRTSRRHRAEEESVALAPSGGGVNNIRVEEAAARGKGGVRGHRYSSSTNRRTTSSASTLPTCAANPRLPHHRRHASTSSAPAVDGFDEGVARLNSFLRRQRAAVAELGSGGRPSSRSTKIVLSDASKSISSIAVAICYAWMLASKADAQAAVPVVNMRRLGDHQLRQEDSQGPQATGQLRPPDAPLHPVDLVKPGTTVIFRNAKIDMFKLGQLAEFRSYEGEEMESANPFVEQAAQFSIVAAKVTVTDKEGEDALDKLLLQGLHIEARGLPLTPEF</sequence>
<evidence type="ECO:0000259" key="2">
    <source>
        <dbReference type="Pfam" id="PF21473"/>
    </source>
</evidence>
<evidence type="ECO:0000313" key="4">
    <source>
        <dbReference type="Proteomes" id="UP000479710"/>
    </source>
</evidence>
<feature type="region of interest" description="Disordered" evidence="1">
    <location>
        <begin position="42"/>
        <end position="136"/>
    </location>
</feature>
<dbReference type="Proteomes" id="UP000479710">
    <property type="component" value="Unassembled WGS sequence"/>
</dbReference>
<feature type="region of interest" description="Disordered" evidence="1">
    <location>
        <begin position="219"/>
        <end position="241"/>
    </location>
</feature>
<dbReference type="InterPro" id="IPR048970">
    <property type="entry name" value="OB_Ssb-like"/>
</dbReference>
<accession>A0A6G1CZ37</accession>
<comment type="caution">
    <text evidence="3">The sequence shown here is derived from an EMBL/GenBank/DDBJ whole genome shotgun (WGS) entry which is preliminary data.</text>
</comment>
<feature type="domain" description="Single-stranded DNA binding protein Ssb-like OB fold" evidence="2">
    <location>
        <begin position="242"/>
        <end position="263"/>
    </location>
</feature>
<evidence type="ECO:0000313" key="3">
    <source>
        <dbReference type="EMBL" id="KAF0905164.1"/>
    </source>
</evidence>
<evidence type="ECO:0000256" key="1">
    <source>
        <dbReference type="SAM" id="MobiDB-lite"/>
    </source>
</evidence>
<dbReference type="Pfam" id="PF21473">
    <property type="entry name" value="OB_Ssb-like"/>
    <property type="match status" value="1"/>
</dbReference>
<protein>
    <recommendedName>
        <fullName evidence="2">Single-stranded DNA binding protein Ssb-like OB fold domain-containing protein</fullName>
    </recommendedName>
</protein>
<keyword evidence="4" id="KW-1185">Reference proteome</keyword>
<dbReference type="EMBL" id="SPHZ02000007">
    <property type="protein sequence ID" value="KAF0905164.1"/>
    <property type="molecule type" value="Genomic_DNA"/>
</dbReference>
<name>A0A6G1CZ37_9ORYZ</name>
<reference evidence="3 4" key="1">
    <citation type="submission" date="2019-11" db="EMBL/GenBank/DDBJ databases">
        <title>Whole genome sequence of Oryza granulata.</title>
        <authorList>
            <person name="Li W."/>
        </authorList>
    </citation>
    <scope>NUCLEOTIDE SEQUENCE [LARGE SCALE GENOMIC DNA]</scope>
    <source>
        <strain evidence="4">cv. Menghai</strain>
        <tissue evidence="3">Leaf</tissue>
    </source>
</reference>
<proteinExistence type="predicted"/>
<feature type="compositionally biased region" description="Low complexity" evidence="1">
    <location>
        <begin position="99"/>
        <end position="112"/>
    </location>
</feature>
<organism evidence="3 4">
    <name type="scientific">Oryza meyeriana var. granulata</name>
    <dbReference type="NCBI Taxonomy" id="110450"/>
    <lineage>
        <taxon>Eukaryota</taxon>
        <taxon>Viridiplantae</taxon>
        <taxon>Streptophyta</taxon>
        <taxon>Embryophyta</taxon>
        <taxon>Tracheophyta</taxon>
        <taxon>Spermatophyta</taxon>
        <taxon>Magnoliopsida</taxon>
        <taxon>Liliopsida</taxon>
        <taxon>Poales</taxon>
        <taxon>Poaceae</taxon>
        <taxon>BOP clade</taxon>
        <taxon>Oryzoideae</taxon>
        <taxon>Oryzeae</taxon>
        <taxon>Oryzinae</taxon>
        <taxon>Oryza</taxon>
        <taxon>Oryza meyeriana</taxon>
    </lineage>
</organism>
<dbReference type="Gene3D" id="3.90.1640.10">
    <property type="entry name" value="inorganic pyrophosphatase (n-terminal core)"/>
    <property type="match status" value="1"/>
</dbReference>